<reference evidence="7 8" key="1">
    <citation type="submission" date="2020-02" db="EMBL/GenBank/DDBJ databases">
        <title>Complete genome sequence of the novel Campylobacter species Candidatus Campylobacter infans.</title>
        <authorList>
            <person name="Duim B."/>
            <person name="Zomer A."/>
            <person name="van der Graaf L."/>
            <person name="Wagenaar J."/>
        </authorList>
    </citation>
    <scope>NUCLEOTIDE SEQUENCE [LARGE SCALE GENOMIC DNA]</scope>
    <source>
        <strain evidence="7 8">19S00001</strain>
    </source>
</reference>
<dbReference type="Pfam" id="PF13664">
    <property type="entry name" value="DUF4149"/>
    <property type="match status" value="1"/>
</dbReference>
<dbReference type="EMBL" id="CP049075">
    <property type="protein sequence ID" value="QLI05050.1"/>
    <property type="molecule type" value="Genomic_DNA"/>
</dbReference>
<accession>A0A7H9CG14</accession>
<evidence type="ECO:0000256" key="5">
    <source>
        <dbReference type="SAM" id="Phobius"/>
    </source>
</evidence>
<dbReference type="Proteomes" id="UP000509414">
    <property type="component" value="Chromosome"/>
</dbReference>
<feature type="transmembrane region" description="Helical" evidence="5">
    <location>
        <begin position="132"/>
        <end position="152"/>
    </location>
</feature>
<dbReference type="InterPro" id="IPR025423">
    <property type="entry name" value="TMEM205-like"/>
</dbReference>
<keyword evidence="2 5" id="KW-0812">Transmembrane</keyword>
<evidence type="ECO:0000256" key="1">
    <source>
        <dbReference type="ARBA" id="ARBA00004370"/>
    </source>
</evidence>
<gene>
    <name evidence="7" type="ORF">CINF_0525</name>
</gene>
<keyword evidence="4 5" id="KW-0472">Membrane</keyword>
<feature type="transmembrane region" description="Helical" evidence="5">
    <location>
        <begin position="89"/>
        <end position="112"/>
    </location>
</feature>
<feature type="domain" description="TMEM205-like" evidence="6">
    <location>
        <begin position="11"/>
        <end position="116"/>
    </location>
</feature>
<comment type="subcellular location">
    <subcellularLocation>
        <location evidence="1">Membrane</location>
    </subcellularLocation>
</comment>
<feature type="transmembrane region" description="Helical" evidence="5">
    <location>
        <begin position="7"/>
        <end position="34"/>
    </location>
</feature>
<keyword evidence="8" id="KW-1185">Reference proteome</keyword>
<dbReference type="AlphaFoldDB" id="A0A7H9CG14"/>
<evidence type="ECO:0000256" key="2">
    <source>
        <dbReference type="ARBA" id="ARBA00022692"/>
    </source>
</evidence>
<proteinExistence type="predicted"/>
<protein>
    <submittedName>
        <fullName evidence="7">DUF4149 domain-containing membrane protein</fullName>
    </submittedName>
</protein>
<keyword evidence="3 5" id="KW-1133">Transmembrane helix</keyword>
<evidence type="ECO:0000313" key="8">
    <source>
        <dbReference type="Proteomes" id="UP000509414"/>
    </source>
</evidence>
<dbReference type="RefSeq" id="WP_178696766.1">
    <property type="nucleotide sequence ID" value="NZ_CP049075.1"/>
</dbReference>
<evidence type="ECO:0000256" key="3">
    <source>
        <dbReference type="ARBA" id="ARBA00022989"/>
    </source>
</evidence>
<name>A0A7H9CG14_9BACT</name>
<dbReference type="GO" id="GO:0016020">
    <property type="term" value="C:membrane"/>
    <property type="evidence" value="ECO:0007669"/>
    <property type="project" value="UniProtKB-SubCell"/>
</dbReference>
<evidence type="ECO:0000259" key="6">
    <source>
        <dbReference type="Pfam" id="PF13664"/>
    </source>
</evidence>
<feature type="transmembrane region" description="Helical" evidence="5">
    <location>
        <begin position="54"/>
        <end position="77"/>
    </location>
</feature>
<sequence>MKILLNIYLFVLALNIGAQICAGAFVAPVIFRAALYIDETTLSTFESGLLMTQVFIKGNYLMLVAAGLALISEIALYPKTANFKLKFSTLMLSVIFASLAGLFAFYFTPYIIEASKLGVDGIDEKFAAVHSASEITMKIMLIAQALLFFLRFNASLSFKGK</sequence>
<organism evidence="7 8">
    <name type="scientific">Candidatus Campylobacter infans</name>
    <dbReference type="NCBI Taxonomy" id="2561898"/>
    <lineage>
        <taxon>Bacteria</taxon>
        <taxon>Pseudomonadati</taxon>
        <taxon>Campylobacterota</taxon>
        <taxon>Epsilonproteobacteria</taxon>
        <taxon>Campylobacterales</taxon>
        <taxon>Campylobacteraceae</taxon>
        <taxon>Campylobacter</taxon>
    </lineage>
</organism>
<evidence type="ECO:0000313" key="7">
    <source>
        <dbReference type="EMBL" id="QLI05050.1"/>
    </source>
</evidence>
<evidence type="ECO:0000256" key="4">
    <source>
        <dbReference type="ARBA" id="ARBA00023136"/>
    </source>
</evidence>
<dbReference type="KEGG" id="cinf:CINF_0525"/>